<name>A0A2K3L8H4_TRIPR</name>
<sequence>MEGETILSASVNALIDKLNSTEFVNNFWRIKLDHSLLTKLQKTLKRVLIVLDGDADAVVREALRYPIFEVVNLFDEINTEALRCKVKAQSQTLTPASQVLIYLSSPFKRSNRYSFGSFNEQQQSNLEEIGREIAKKCDGLPLAAVESGALLHGKLSPDDWNCVLESNIWESINCEVHAALESSYHYLSNPLKHCFACCSIFPKKSILEKKMVVQLWIAEGLVESSTDQQKVGEEYFDVLVSRSLIQRRSIGVKEPSFEMHNLTHAFATKVSSPYCIGLDEHNLHER</sequence>
<dbReference type="GO" id="GO:0043531">
    <property type="term" value="F:ADP binding"/>
    <property type="evidence" value="ECO:0007669"/>
    <property type="project" value="InterPro"/>
</dbReference>
<dbReference type="GO" id="GO:0098542">
    <property type="term" value="P:defense response to other organism"/>
    <property type="evidence" value="ECO:0007669"/>
    <property type="project" value="TreeGrafter"/>
</dbReference>
<reference evidence="3 4" key="1">
    <citation type="journal article" date="2014" name="Am. J. Bot.">
        <title>Genome assembly and annotation for red clover (Trifolium pratense; Fabaceae).</title>
        <authorList>
            <person name="Istvanek J."/>
            <person name="Jaros M."/>
            <person name="Krenek A."/>
            <person name="Repkova J."/>
        </authorList>
    </citation>
    <scope>NUCLEOTIDE SEQUENCE [LARGE SCALE GENOMIC DNA]</scope>
    <source>
        <strain evidence="4">cv. Tatra</strain>
        <tissue evidence="3">Young leaves</tissue>
    </source>
</reference>
<dbReference type="InterPro" id="IPR044974">
    <property type="entry name" value="Disease_R_plants"/>
</dbReference>
<evidence type="ECO:0000313" key="3">
    <source>
        <dbReference type="EMBL" id="PNX74842.1"/>
    </source>
</evidence>
<dbReference type="Proteomes" id="UP000236291">
    <property type="component" value="Unassembled WGS sequence"/>
</dbReference>
<feature type="non-terminal residue" evidence="3">
    <location>
        <position position="286"/>
    </location>
</feature>
<dbReference type="InterPro" id="IPR027417">
    <property type="entry name" value="P-loop_NTPase"/>
</dbReference>
<evidence type="ECO:0000259" key="2">
    <source>
        <dbReference type="Pfam" id="PF23559"/>
    </source>
</evidence>
<dbReference type="Gene3D" id="1.10.10.10">
    <property type="entry name" value="Winged helix-like DNA-binding domain superfamily/Winged helix DNA-binding domain"/>
    <property type="match status" value="1"/>
</dbReference>
<keyword evidence="1" id="KW-0677">Repeat</keyword>
<dbReference type="Gene3D" id="1.10.8.430">
    <property type="entry name" value="Helical domain of apoptotic protease-activating factors"/>
    <property type="match status" value="1"/>
</dbReference>
<evidence type="ECO:0000313" key="4">
    <source>
        <dbReference type="Proteomes" id="UP000236291"/>
    </source>
</evidence>
<feature type="domain" description="Disease resistance protein winged helix" evidence="2">
    <location>
        <begin position="200"/>
        <end position="267"/>
    </location>
</feature>
<dbReference type="EMBL" id="ASHM01028161">
    <property type="protein sequence ID" value="PNX74842.1"/>
    <property type="molecule type" value="Genomic_DNA"/>
</dbReference>
<dbReference type="InterPro" id="IPR042197">
    <property type="entry name" value="Apaf_helical"/>
</dbReference>
<dbReference type="PANTHER" id="PTHR23155:SF1071">
    <property type="entry name" value="DISEASE RESISTANCE RPP13-LIKE PROTEIN 1"/>
    <property type="match status" value="1"/>
</dbReference>
<dbReference type="InterPro" id="IPR058922">
    <property type="entry name" value="WHD_DRP"/>
</dbReference>
<dbReference type="InterPro" id="IPR036388">
    <property type="entry name" value="WH-like_DNA-bd_sf"/>
</dbReference>
<dbReference type="SUPFAM" id="SSF52540">
    <property type="entry name" value="P-loop containing nucleoside triphosphate hydrolases"/>
    <property type="match status" value="1"/>
</dbReference>
<proteinExistence type="predicted"/>
<accession>A0A2K3L8H4</accession>
<protein>
    <submittedName>
        <fullName evidence="3">CC-NBS-LRR resistance protein</fullName>
    </submittedName>
</protein>
<dbReference type="Pfam" id="PF23559">
    <property type="entry name" value="WHD_DRP"/>
    <property type="match status" value="1"/>
</dbReference>
<evidence type="ECO:0000256" key="1">
    <source>
        <dbReference type="ARBA" id="ARBA00022737"/>
    </source>
</evidence>
<organism evidence="3 4">
    <name type="scientific">Trifolium pratense</name>
    <name type="common">Red clover</name>
    <dbReference type="NCBI Taxonomy" id="57577"/>
    <lineage>
        <taxon>Eukaryota</taxon>
        <taxon>Viridiplantae</taxon>
        <taxon>Streptophyta</taxon>
        <taxon>Embryophyta</taxon>
        <taxon>Tracheophyta</taxon>
        <taxon>Spermatophyta</taxon>
        <taxon>Magnoliopsida</taxon>
        <taxon>eudicotyledons</taxon>
        <taxon>Gunneridae</taxon>
        <taxon>Pentapetalae</taxon>
        <taxon>rosids</taxon>
        <taxon>fabids</taxon>
        <taxon>Fabales</taxon>
        <taxon>Fabaceae</taxon>
        <taxon>Papilionoideae</taxon>
        <taxon>50 kb inversion clade</taxon>
        <taxon>NPAAA clade</taxon>
        <taxon>Hologalegina</taxon>
        <taxon>IRL clade</taxon>
        <taxon>Trifolieae</taxon>
        <taxon>Trifolium</taxon>
    </lineage>
</organism>
<dbReference type="AlphaFoldDB" id="A0A2K3L8H4"/>
<dbReference type="STRING" id="57577.A0A2K3L8H4"/>
<gene>
    <name evidence="3" type="ORF">L195_g030770</name>
</gene>
<reference evidence="3 4" key="2">
    <citation type="journal article" date="2017" name="Front. Plant Sci.">
        <title>Gene Classification and Mining of Molecular Markers Useful in Red Clover (Trifolium pratense) Breeding.</title>
        <authorList>
            <person name="Istvanek J."/>
            <person name="Dluhosova J."/>
            <person name="Dluhos P."/>
            <person name="Patkova L."/>
            <person name="Nedelnik J."/>
            <person name="Repkova J."/>
        </authorList>
    </citation>
    <scope>NUCLEOTIDE SEQUENCE [LARGE SCALE GENOMIC DNA]</scope>
    <source>
        <strain evidence="4">cv. Tatra</strain>
        <tissue evidence="3">Young leaves</tissue>
    </source>
</reference>
<dbReference type="PANTHER" id="PTHR23155">
    <property type="entry name" value="DISEASE RESISTANCE PROTEIN RP"/>
    <property type="match status" value="1"/>
</dbReference>
<comment type="caution">
    <text evidence="3">The sequence shown here is derived from an EMBL/GenBank/DDBJ whole genome shotgun (WGS) entry which is preliminary data.</text>
</comment>